<evidence type="ECO:0000313" key="3">
    <source>
        <dbReference type="Proteomes" id="UP000828390"/>
    </source>
</evidence>
<evidence type="ECO:0000256" key="1">
    <source>
        <dbReference type="SAM" id="MobiDB-lite"/>
    </source>
</evidence>
<feature type="compositionally biased region" description="Pro residues" evidence="1">
    <location>
        <begin position="154"/>
        <end position="171"/>
    </location>
</feature>
<evidence type="ECO:0000313" key="2">
    <source>
        <dbReference type="EMBL" id="KAH3892790.1"/>
    </source>
</evidence>
<gene>
    <name evidence="2" type="ORF">DPMN_016919</name>
</gene>
<keyword evidence="3" id="KW-1185">Reference proteome</keyword>
<protein>
    <submittedName>
        <fullName evidence="2">Uncharacterized protein</fullName>
    </submittedName>
</protein>
<name>A0A9D4NC68_DREPO</name>
<dbReference type="EMBL" id="JAIWYP010000001">
    <property type="protein sequence ID" value="KAH3892790.1"/>
    <property type="molecule type" value="Genomic_DNA"/>
</dbReference>
<feature type="region of interest" description="Disordered" evidence="1">
    <location>
        <begin position="128"/>
        <end position="196"/>
    </location>
</feature>
<dbReference type="Proteomes" id="UP000828390">
    <property type="component" value="Unassembled WGS sequence"/>
</dbReference>
<comment type="caution">
    <text evidence="2">The sequence shown here is derived from an EMBL/GenBank/DDBJ whole genome shotgun (WGS) entry which is preliminary data.</text>
</comment>
<dbReference type="AlphaFoldDB" id="A0A9D4NC68"/>
<sequence>MGAGGGRPINPHTGQVGGYILPGPGGYYTGHTPFQIVPGTVDTGNVPQKCPNCKNIPVNHCGHAYQYLTHYCTENGFNITNSTTFQGYGAPNMTITRYPNGMVCQSALNMGQQSMFMTGSSMYMTNANPQPSNYSPAPTFAPPPAYSKKHPAPTFAPPPAHSKKPPVPTIEPNPFNTNDHPPPYQGSIPPSATYKM</sequence>
<proteinExistence type="predicted"/>
<organism evidence="2 3">
    <name type="scientific">Dreissena polymorpha</name>
    <name type="common">Zebra mussel</name>
    <name type="synonym">Mytilus polymorpha</name>
    <dbReference type="NCBI Taxonomy" id="45954"/>
    <lineage>
        <taxon>Eukaryota</taxon>
        <taxon>Metazoa</taxon>
        <taxon>Spiralia</taxon>
        <taxon>Lophotrochozoa</taxon>
        <taxon>Mollusca</taxon>
        <taxon>Bivalvia</taxon>
        <taxon>Autobranchia</taxon>
        <taxon>Heteroconchia</taxon>
        <taxon>Euheterodonta</taxon>
        <taxon>Imparidentia</taxon>
        <taxon>Neoheterodontei</taxon>
        <taxon>Myida</taxon>
        <taxon>Dreissenoidea</taxon>
        <taxon>Dreissenidae</taxon>
        <taxon>Dreissena</taxon>
    </lineage>
</organism>
<accession>A0A9D4NC68</accession>
<reference evidence="2" key="2">
    <citation type="submission" date="2020-11" db="EMBL/GenBank/DDBJ databases">
        <authorList>
            <person name="McCartney M.A."/>
            <person name="Auch B."/>
            <person name="Kono T."/>
            <person name="Mallez S."/>
            <person name="Becker A."/>
            <person name="Gohl D.M."/>
            <person name="Silverstein K.A.T."/>
            <person name="Koren S."/>
            <person name="Bechman K.B."/>
            <person name="Herman A."/>
            <person name="Abrahante J.E."/>
            <person name="Garbe J."/>
        </authorList>
    </citation>
    <scope>NUCLEOTIDE SEQUENCE</scope>
    <source>
        <strain evidence="2">Duluth1</strain>
        <tissue evidence="2">Whole animal</tissue>
    </source>
</reference>
<reference evidence="2" key="1">
    <citation type="journal article" date="2019" name="bioRxiv">
        <title>The Genome of the Zebra Mussel, Dreissena polymorpha: A Resource for Invasive Species Research.</title>
        <authorList>
            <person name="McCartney M.A."/>
            <person name="Auch B."/>
            <person name="Kono T."/>
            <person name="Mallez S."/>
            <person name="Zhang Y."/>
            <person name="Obille A."/>
            <person name="Becker A."/>
            <person name="Abrahante J.E."/>
            <person name="Garbe J."/>
            <person name="Badalamenti J.P."/>
            <person name="Herman A."/>
            <person name="Mangelson H."/>
            <person name="Liachko I."/>
            <person name="Sullivan S."/>
            <person name="Sone E.D."/>
            <person name="Koren S."/>
            <person name="Silverstein K.A.T."/>
            <person name="Beckman K.B."/>
            <person name="Gohl D.M."/>
        </authorList>
    </citation>
    <scope>NUCLEOTIDE SEQUENCE</scope>
    <source>
        <strain evidence="2">Duluth1</strain>
        <tissue evidence="2">Whole animal</tissue>
    </source>
</reference>